<gene>
    <name evidence="2" type="ORF">LCGC14_2526180</name>
</gene>
<dbReference type="Gene3D" id="3.40.50.360">
    <property type="match status" value="1"/>
</dbReference>
<reference evidence="2" key="1">
    <citation type="journal article" date="2015" name="Nature">
        <title>Complex archaea that bridge the gap between prokaryotes and eukaryotes.</title>
        <authorList>
            <person name="Spang A."/>
            <person name="Saw J.H."/>
            <person name="Jorgensen S.L."/>
            <person name="Zaremba-Niedzwiedzka K."/>
            <person name="Martijn J."/>
            <person name="Lind A.E."/>
            <person name="van Eijk R."/>
            <person name="Schleper C."/>
            <person name="Guy L."/>
            <person name="Ettema T.J."/>
        </authorList>
    </citation>
    <scope>NUCLEOTIDE SEQUENCE</scope>
</reference>
<name>A0A0F9DN88_9ZZZZ</name>
<accession>A0A0F9DN88</accession>
<dbReference type="GO" id="GO:0010181">
    <property type="term" value="F:FMN binding"/>
    <property type="evidence" value="ECO:0007669"/>
    <property type="project" value="InterPro"/>
</dbReference>
<dbReference type="InterPro" id="IPR029039">
    <property type="entry name" value="Flavoprotein-like_sf"/>
</dbReference>
<sequence length="89" mass="9578">MNIHIVFYSLYGHMYQMARAAAEGAMEVDGAEVKLFQVPETLPDQVLEMMGAVGAKKALADVPIATANDLADARFQGRHVAQIAGKLFG</sequence>
<dbReference type="EMBL" id="LAZR01040871">
    <property type="protein sequence ID" value="KKL13398.1"/>
    <property type="molecule type" value="Genomic_DNA"/>
</dbReference>
<dbReference type="PANTHER" id="PTHR30546:SF23">
    <property type="entry name" value="FLAVOPROTEIN-LIKE PROTEIN YCP4-RELATED"/>
    <property type="match status" value="1"/>
</dbReference>
<comment type="caution">
    <text evidence="2">The sequence shown here is derived from an EMBL/GenBank/DDBJ whole genome shotgun (WGS) entry which is preliminary data.</text>
</comment>
<dbReference type="PANTHER" id="PTHR30546">
    <property type="entry name" value="FLAVODOXIN-RELATED PROTEIN WRBA-RELATED"/>
    <property type="match status" value="1"/>
</dbReference>
<dbReference type="AlphaFoldDB" id="A0A0F9DN88"/>
<evidence type="ECO:0000259" key="1">
    <source>
        <dbReference type="PROSITE" id="PS50902"/>
    </source>
</evidence>
<protein>
    <recommendedName>
        <fullName evidence="1">Flavodoxin-like domain-containing protein</fullName>
    </recommendedName>
</protein>
<proteinExistence type="predicted"/>
<evidence type="ECO:0000313" key="2">
    <source>
        <dbReference type="EMBL" id="KKL13398.1"/>
    </source>
</evidence>
<dbReference type="SUPFAM" id="SSF52218">
    <property type="entry name" value="Flavoproteins"/>
    <property type="match status" value="1"/>
</dbReference>
<dbReference type="GO" id="GO:0003955">
    <property type="term" value="F:NAD(P)H dehydrogenase (quinone) activity"/>
    <property type="evidence" value="ECO:0007669"/>
    <property type="project" value="TreeGrafter"/>
</dbReference>
<feature type="domain" description="Flavodoxin-like" evidence="1">
    <location>
        <begin position="3"/>
        <end position="89"/>
    </location>
</feature>
<organism evidence="2">
    <name type="scientific">marine sediment metagenome</name>
    <dbReference type="NCBI Taxonomy" id="412755"/>
    <lineage>
        <taxon>unclassified sequences</taxon>
        <taxon>metagenomes</taxon>
        <taxon>ecological metagenomes</taxon>
    </lineage>
</organism>
<dbReference type="GO" id="GO:0016020">
    <property type="term" value="C:membrane"/>
    <property type="evidence" value="ECO:0007669"/>
    <property type="project" value="TreeGrafter"/>
</dbReference>
<dbReference type="InterPro" id="IPR008254">
    <property type="entry name" value="Flavodoxin/NO_synth"/>
</dbReference>
<dbReference type="PROSITE" id="PS50902">
    <property type="entry name" value="FLAVODOXIN_LIKE"/>
    <property type="match status" value="1"/>
</dbReference>